<feature type="domain" description="Tetrahaem cytochrome" evidence="9">
    <location>
        <begin position="36"/>
        <end position="111"/>
    </location>
</feature>
<keyword evidence="4" id="KW-0349">Heme</keyword>
<dbReference type="OrthoDB" id="9814800at2"/>
<dbReference type="GO" id="GO:0046872">
    <property type="term" value="F:metal ion binding"/>
    <property type="evidence" value="ECO:0007669"/>
    <property type="project" value="UniProtKB-KW"/>
</dbReference>
<name>A0A2Z6IAQ7_9BURK</name>
<evidence type="ECO:0000256" key="1">
    <source>
        <dbReference type="ARBA" id="ARBA00001926"/>
    </source>
</evidence>
<keyword evidence="5" id="KW-0479">Metal-binding</keyword>
<dbReference type="RefSeq" id="WP_120177131.1">
    <property type="nucleotide sequence ID" value="NZ_AP018786.1"/>
</dbReference>
<proteinExistence type="predicted"/>
<keyword evidence="3" id="KW-0813">Transport</keyword>
<evidence type="ECO:0000256" key="3">
    <source>
        <dbReference type="ARBA" id="ARBA00022448"/>
    </source>
</evidence>
<dbReference type="AlphaFoldDB" id="A0A2Z6IAQ7"/>
<keyword evidence="7" id="KW-0408">Iron</keyword>
<accession>A0A2Z6IAQ7</accession>
<dbReference type="GO" id="GO:0030313">
    <property type="term" value="C:cell envelope"/>
    <property type="evidence" value="ECO:0007669"/>
    <property type="project" value="UniProtKB-SubCell"/>
</dbReference>
<gene>
    <name evidence="10" type="ORF">SUTMEG_14200</name>
</gene>
<dbReference type="InterPro" id="IPR012286">
    <property type="entry name" value="Tetrahaem_cytochrome"/>
</dbReference>
<evidence type="ECO:0000256" key="5">
    <source>
        <dbReference type="ARBA" id="ARBA00022723"/>
    </source>
</evidence>
<feature type="signal peptide" evidence="8">
    <location>
        <begin position="1"/>
        <end position="28"/>
    </location>
</feature>
<evidence type="ECO:0000313" key="11">
    <source>
        <dbReference type="Proteomes" id="UP000271003"/>
    </source>
</evidence>
<keyword evidence="8" id="KW-0732">Signal</keyword>
<dbReference type="Gene3D" id="1.10.1130.10">
    <property type="entry name" value="Flavocytochrome C3, Chain A"/>
    <property type="match status" value="1"/>
</dbReference>
<organism evidence="10 11">
    <name type="scientific">Sutterella megalosphaeroides</name>
    <dbReference type="NCBI Taxonomy" id="2494234"/>
    <lineage>
        <taxon>Bacteria</taxon>
        <taxon>Pseudomonadati</taxon>
        <taxon>Pseudomonadota</taxon>
        <taxon>Betaproteobacteria</taxon>
        <taxon>Burkholderiales</taxon>
        <taxon>Sutterellaceae</taxon>
        <taxon>Sutterella</taxon>
    </lineage>
</organism>
<evidence type="ECO:0000256" key="7">
    <source>
        <dbReference type="ARBA" id="ARBA00023004"/>
    </source>
</evidence>
<sequence>MKNRFFSTLAGFAVLAAFGTSFAPSAEAASLEMRHHKGVACETCHVPGAEHPSASLTQKCTGCHGSMSSITIKTPMVRNPHKSPHYDDLLDCAECHQEHAPAKNLCADCHK</sequence>
<comment type="subcellular location">
    <subcellularLocation>
        <location evidence="2">Cell envelope</location>
    </subcellularLocation>
</comment>
<evidence type="ECO:0000256" key="2">
    <source>
        <dbReference type="ARBA" id="ARBA00004196"/>
    </source>
</evidence>
<dbReference type="KEGG" id="sutt:SUTMEG_14200"/>
<dbReference type="SUPFAM" id="SSF48695">
    <property type="entry name" value="Multiheme cytochromes"/>
    <property type="match status" value="1"/>
</dbReference>
<evidence type="ECO:0000256" key="8">
    <source>
        <dbReference type="SAM" id="SignalP"/>
    </source>
</evidence>
<dbReference type="EMBL" id="AP018786">
    <property type="protein sequence ID" value="BBF23529.1"/>
    <property type="molecule type" value="Genomic_DNA"/>
</dbReference>
<evidence type="ECO:0000256" key="6">
    <source>
        <dbReference type="ARBA" id="ARBA00022982"/>
    </source>
</evidence>
<evidence type="ECO:0000259" key="9">
    <source>
        <dbReference type="Pfam" id="PF14537"/>
    </source>
</evidence>
<protein>
    <recommendedName>
        <fullName evidence="9">Tetrahaem cytochrome domain-containing protein</fullName>
    </recommendedName>
</protein>
<dbReference type="InterPro" id="IPR036280">
    <property type="entry name" value="Multihaem_cyt_sf"/>
</dbReference>
<reference evidence="10 11" key="1">
    <citation type="journal article" date="2018" name="Int. J. Syst. Evol. Microbiol.">
        <title>Mesosutterella multiformis gen. nov., sp. nov., a member of the family Sutterellaceae and Sutterella megalosphaeroides sp. nov., isolated from human faeces.</title>
        <authorList>
            <person name="Sakamoto M."/>
            <person name="Ikeyama N."/>
            <person name="Kunihiro T."/>
            <person name="Iino T."/>
            <person name="Yuki M."/>
            <person name="Ohkuma M."/>
        </authorList>
    </citation>
    <scope>NUCLEOTIDE SEQUENCE [LARGE SCALE GENOMIC DNA]</scope>
    <source>
        <strain evidence="10 11">6FBBBH3</strain>
    </source>
</reference>
<evidence type="ECO:0000256" key="4">
    <source>
        <dbReference type="ARBA" id="ARBA00022617"/>
    </source>
</evidence>
<keyword evidence="11" id="KW-1185">Reference proteome</keyword>
<keyword evidence="6" id="KW-0249">Electron transport</keyword>
<comment type="cofactor">
    <cofactor evidence="1">
        <name>heme c</name>
        <dbReference type="ChEBI" id="CHEBI:61717"/>
    </cofactor>
</comment>
<dbReference type="Pfam" id="PF14537">
    <property type="entry name" value="Cytochrom_c3_2"/>
    <property type="match status" value="1"/>
</dbReference>
<evidence type="ECO:0000313" key="10">
    <source>
        <dbReference type="EMBL" id="BBF23529.1"/>
    </source>
</evidence>
<feature type="chain" id="PRO_5016241051" description="Tetrahaem cytochrome domain-containing protein" evidence="8">
    <location>
        <begin position="29"/>
        <end position="111"/>
    </location>
</feature>
<dbReference type="Proteomes" id="UP000271003">
    <property type="component" value="Chromosome"/>
</dbReference>